<dbReference type="OrthoDB" id="2382149at2"/>
<proteinExistence type="inferred from homology"/>
<reference evidence="2 3" key="1">
    <citation type="submission" date="2013-06" db="EMBL/GenBank/DDBJ databases">
        <title>Whole genome shotgun sequence of Bacillus selenatarsenatis SF-1.</title>
        <authorList>
            <person name="Kuroda M."/>
            <person name="Sei K."/>
            <person name="Yamashita M."/>
            <person name="Ike M."/>
        </authorList>
    </citation>
    <scope>NUCLEOTIDE SEQUENCE [LARGE SCALE GENOMIC DNA]</scope>
    <source>
        <strain evidence="2 3">SF-1</strain>
    </source>
</reference>
<gene>
    <name evidence="2" type="ORF">SAMD00020551_3947</name>
</gene>
<evidence type="ECO:0000313" key="3">
    <source>
        <dbReference type="Proteomes" id="UP000031014"/>
    </source>
</evidence>
<dbReference type="EMBL" id="BASE01000092">
    <property type="protein sequence ID" value="GAM15789.1"/>
    <property type="molecule type" value="Genomic_DNA"/>
</dbReference>
<dbReference type="STRING" id="1321606.SAMD00020551_3947"/>
<evidence type="ECO:0000313" key="2">
    <source>
        <dbReference type="EMBL" id="GAM15789.1"/>
    </source>
</evidence>
<dbReference type="Proteomes" id="UP000031014">
    <property type="component" value="Unassembled WGS sequence"/>
</dbReference>
<accession>A0A0A8X926</accession>
<keyword evidence="3" id="KW-1185">Reference proteome</keyword>
<dbReference type="RefSeq" id="WP_023615349.1">
    <property type="nucleotide sequence ID" value="NZ_BASE01000092.1"/>
</dbReference>
<name>A0A0A8X926_MESS1</name>
<dbReference type="PANTHER" id="PTHR37808:SF1">
    <property type="entry name" value="SPORE GERMINATION PROTEIN-LIKE PROTEIN YDZR"/>
    <property type="match status" value="1"/>
</dbReference>
<protein>
    <submittedName>
        <fullName evidence="2">Protein GerPF, required for proper assembly of spore coat, mutations lead to super-dormant spore</fullName>
    </submittedName>
</protein>
<dbReference type="InterPro" id="IPR019618">
    <property type="entry name" value="Spore_germination_GerPA"/>
</dbReference>
<dbReference type="Pfam" id="PF10676">
    <property type="entry name" value="gerPA"/>
    <property type="match status" value="1"/>
</dbReference>
<evidence type="ECO:0000256" key="1">
    <source>
        <dbReference type="ARBA" id="ARBA00008103"/>
    </source>
</evidence>
<comment type="caution">
    <text evidence="2">The sequence shown here is derived from an EMBL/GenBank/DDBJ whole genome shotgun (WGS) entry which is preliminary data.</text>
</comment>
<organism evidence="2 3">
    <name type="scientific">Mesobacillus selenatarsenatis (strain DSM 18680 / JCM 14380 / FERM P-15431 / SF-1)</name>
    <dbReference type="NCBI Taxonomy" id="1321606"/>
    <lineage>
        <taxon>Bacteria</taxon>
        <taxon>Bacillati</taxon>
        <taxon>Bacillota</taxon>
        <taxon>Bacilli</taxon>
        <taxon>Bacillales</taxon>
        <taxon>Bacillaceae</taxon>
        <taxon>Mesobacillus</taxon>
    </lineage>
</organism>
<dbReference type="AlphaFoldDB" id="A0A0A8X926"/>
<dbReference type="PANTHER" id="PTHR37808">
    <property type="entry name" value="SPORE GERMINATION PROTEIN-LIKE PROTEIN YDZR-RELATED"/>
    <property type="match status" value="1"/>
</dbReference>
<comment type="similarity">
    <text evidence="1">Belongs to the GerPA/GerPF family.</text>
</comment>
<sequence>MPAIIGPVQILNVGGGTVQFGDTLFISPKSNSKTVAGQGGFNTGGFIVTNNGLSASNVLDANLIDQPTVGNN</sequence>